<dbReference type="InterPro" id="IPR016181">
    <property type="entry name" value="Acyl_CoA_acyltransferase"/>
</dbReference>
<accession>A0ABR3D1K1</accession>
<gene>
    <name evidence="2" type="ORF">QR685DRAFT_575216</name>
</gene>
<organism evidence="2 3">
    <name type="scientific">Neurospora intermedia</name>
    <dbReference type="NCBI Taxonomy" id="5142"/>
    <lineage>
        <taxon>Eukaryota</taxon>
        <taxon>Fungi</taxon>
        <taxon>Dikarya</taxon>
        <taxon>Ascomycota</taxon>
        <taxon>Pezizomycotina</taxon>
        <taxon>Sordariomycetes</taxon>
        <taxon>Sordariomycetidae</taxon>
        <taxon>Sordariales</taxon>
        <taxon>Sordariaceae</taxon>
        <taxon>Neurospora</taxon>
    </lineage>
</organism>
<dbReference type="InterPro" id="IPR011990">
    <property type="entry name" value="TPR-like_helical_dom_sf"/>
</dbReference>
<evidence type="ECO:0000259" key="1">
    <source>
        <dbReference type="Pfam" id="PF25000"/>
    </source>
</evidence>
<evidence type="ECO:0000313" key="3">
    <source>
        <dbReference type="Proteomes" id="UP001451303"/>
    </source>
</evidence>
<protein>
    <recommendedName>
        <fullName evidence="1">DUF7779 domain-containing protein</fullName>
    </recommendedName>
</protein>
<evidence type="ECO:0000313" key="2">
    <source>
        <dbReference type="EMBL" id="KAL0466585.1"/>
    </source>
</evidence>
<name>A0ABR3D1K1_NEUIN</name>
<reference evidence="2 3" key="1">
    <citation type="submission" date="2023-09" db="EMBL/GenBank/DDBJ databases">
        <title>Multi-omics analysis of a traditional fermented food reveals byproduct-associated fungal strains for waste-to-food upcycling.</title>
        <authorList>
            <consortium name="Lawrence Berkeley National Laboratory"/>
            <person name="Rekdal V.M."/>
            <person name="Villalobos-Escobedo J.M."/>
            <person name="Rodriguez-Valeron N."/>
            <person name="Garcia M.O."/>
            <person name="Vasquez D.P."/>
            <person name="Damayanti I."/>
            <person name="Sorensen P.M."/>
            <person name="Baidoo E.E."/>
            <person name="De Carvalho A.C."/>
            <person name="Riley R."/>
            <person name="Lipzen A."/>
            <person name="He G."/>
            <person name="Yan M."/>
            <person name="Haridas S."/>
            <person name="Daum C."/>
            <person name="Yoshinaga Y."/>
            <person name="Ng V."/>
            <person name="Grigoriev I.V."/>
            <person name="Munk R."/>
            <person name="Nuraida L."/>
            <person name="Wijaya C.H."/>
            <person name="Morales P.-C."/>
            <person name="Keasling J.D."/>
        </authorList>
    </citation>
    <scope>NUCLEOTIDE SEQUENCE [LARGE SCALE GENOMIC DNA]</scope>
    <source>
        <strain evidence="2 3">FGSC 2613</strain>
    </source>
</reference>
<dbReference type="Pfam" id="PF13424">
    <property type="entry name" value="TPR_12"/>
    <property type="match status" value="1"/>
</dbReference>
<dbReference type="PANTHER" id="PTHR46082:SF6">
    <property type="entry name" value="AAA+ ATPASE DOMAIN-CONTAINING PROTEIN-RELATED"/>
    <property type="match status" value="1"/>
</dbReference>
<dbReference type="PANTHER" id="PTHR46082">
    <property type="entry name" value="ATP/GTP-BINDING PROTEIN-RELATED"/>
    <property type="match status" value="1"/>
</dbReference>
<dbReference type="InterPro" id="IPR053137">
    <property type="entry name" value="NLR-like"/>
</dbReference>
<dbReference type="InterPro" id="IPR019734">
    <property type="entry name" value="TPR_rpt"/>
</dbReference>
<dbReference type="Gene3D" id="1.25.40.10">
    <property type="entry name" value="Tetratricopeptide repeat domain"/>
    <property type="match status" value="2"/>
</dbReference>
<proteinExistence type="predicted"/>
<dbReference type="Pfam" id="PF25000">
    <property type="entry name" value="DUF7779"/>
    <property type="match status" value="1"/>
</dbReference>
<dbReference type="InterPro" id="IPR027417">
    <property type="entry name" value="P-loop_NTPase"/>
</dbReference>
<comment type="caution">
    <text evidence="2">The sequence shown here is derived from an EMBL/GenBank/DDBJ whole genome shotgun (WGS) entry which is preliminary data.</text>
</comment>
<dbReference type="InterPro" id="IPR056681">
    <property type="entry name" value="DUF7779"/>
</dbReference>
<feature type="domain" description="DUF7779" evidence="1">
    <location>
        <begin position="277"/>
        <end position="362"/>
    </location>
</feature>
<dbReference type="Gene3D" id="3.40.50.300">
    <property type="entry name" value="P-loop containing nucleotide triphosphate hydrolases"/>
    <property type="match status" value="1"/>
</dbReference>
<dbReference type="SUPFAM" id="SSF55729">
    <property type="entry name" value="Acyl-CoA N-acyltransferases (Nat)"/>
    <property type="match status" value="1"/>
</dbReference>
<dbReference type="SUPFAM" id="SSF48452">
    <property type="entry name" value="TPR-like"/>
    <property type="match status" value="1"/>
</dbReference>
<dbReference type="EMBL" id="JAVLET010000012">
    <property type="protein sequence ID" value="KAL0466585.1"/>
    <property type="molecule type" value="Genomic_DNA"/>
</dbReference>
<keyword evidence="3" id="KW-1185">Reference proteome</keyword>
<dbReference type="SMART" id="SM00028">
    <property type="entry name" value="TPR"/>
    <property type="match status" value="4"/>
</dbReference>
<dbReference type="SUPFAM" id="SSF52540">
    <property type="entry name" value="P-loop containing nucleoside triphosphate hydrolases"/>
    <property type="match status" value="1"/>
</dbReference>
<dbReference type="Proteomes" id="UP001451303">
    <property type="component" value="Unassembled WGS sequence"/>
</dbReference>
<sequence>MANTIYHGAISGESFVVGTQVSHGDIPHPSGPDYIDRPIITDWLQKKLNKSSSRAALVGLGGVGKSKLAIRYAEQLHTFVQGFHRISDKLGLPHTYGIQNDMLRQVFNWLRDGEKGQWVMILDNADDYFVFRNERTNSDVPPAIDSGVLDSFLPQTGNGRILITSRSRDTARILALGLENTLVVPEMEENQARLLFGRKLGDLGESDKFSQKVVLALNCIPLCISQAAAYIQKLQPRMTCAKYLERFNGRNFVFLRSRDSEVKSKTWQITFNHIRDERQSAAGLLSLMSFFQPQGIPEWVLQKHYSEMVNENSSIDVGHNGEDEFENDLVLLRDYSLVTVAKDAKSFQMHSLVQSFTRSWLEASHEDHKWRRCFQQLMNKSFPENWLENWSVCGELTPHIEPLVNKTACQLEDGDKTICFVQLLRRVGVYTSAMGMYETALKIINKAEQLAVQKLGEDHEQVYKIAASKAPILGNIESVAAAEAAALKAYKGLTRILGLDNPATHYTGEIYACAGYIYLKVLDSQKRVTNSELIGSGVTLMGLGNIAYRKSDYAEAERLYRLAYQPGFYTDGLTSPFTITSLGRVALVLVAQEKWAEAEPIIDKAVELHIKVMGSNHPNTLETCCLQASKLVYQKRFKEAEDILCRVLEAKRKVLGPEHPSTISTLMLHGDVLTHQGPEHPNTLDSLEWVKNLILKLGQFEEAGSILHQVLELQKRVLGP</sequence>